<feature type="transmembrane region" description="Helical" evidence="6">
    <location>
        <begin position="21"/>
        <end position="39"/>
    </location>
</feature>
<dbReference type="PANTHER" id="PTHR45138:SF9">
    <property type="entry name" value="DIGUANYLATE CYCLASE DGCM-RELATED"/>
    <property type="match status" value="1"/>
</dbReference>
<evidence type="ECO:0000259" key="7">
    <source>
        <dbReference type="PROSITE" id="PS50887"/>
    </source>
</evidence>
<comment type="cofactor">
    <cofactor evidence="1">
        <name>Mg(2+)</name>
        <dbReference type="ChEBI" id="CHEBI:18420"/>
    </cofactor>
</comment>
<evidence type="ECO:0000313" key="9">
    <source>
        <dbReference type="Proteomes" id="UP000006872"/>
    </source>
</evidence>
<dbReference type="AlphaFoldDB" id="E3GA95"/>
<dbReference type="GO" id="GO:0052621">
    <property type="term" value="F:diguanylate cyclase activity"/>
    <property type="evidence" value="ECO:0007669"/>
    <property type="project" value="UniProtKB-EC"/>
</dbReference>
<dbReference type="InterPro" id="IPR000160">
    <property type="entry name" value="GGDEF_dom"/>
</dbReference>
<keyword evidence="6" id="KW-0472">Membrane</keyword>
<evidence type="ECO:0000256" key="6">
    <source>
        <dbReference type="SAM" id="Phobius"/>
    </source>
</evidence>
<dbReference type="PANTHER" id="PTHR45138">
    <property type="entry name" value="REGULATORY COMPONENTS OF SENSORY TRANSDUCTION SYSTEM"/>
    <property type="match status" value="1"/>
</dbReference>
<dbReference type="CDD" id="cd01949">
    <property type="entry name" value="GGDEF"/>
    <property type="match status" value="1"/>
</dbReference>
<dbReference type="SUPFAM" id="SSF55073">
    <property type="entry name" value="Nucleotide cyclase"/>
    <property type="match status" value="1"/>
</dbReference>
<evidence type="ECO:0000256" key="4">
    <source>
        <dbReference type="ARBA" id="ARBA00023134"/>
    </source>
</evidence>
<evidence type="ECO:0000313" key="8">
    <source>
        <dbReference type="EMBL" id="ADO47631.1"/>
    </source>
</evidence>
<dbReference type="RefSeq" id="WP_013365376.1">
    <property type="nucleotide sequence ID" value="NC_014618.1"/>
</dbReference>
<keyword evidence="9" id="KW-1185">Reference proteome</keyword>
<organism evidence="8 9">
    <name type="scientific">Enterobacter lignolyticus (strain SCF1)</name>
    <dbReference type="NCBI Taxonomy" id="701347"/>
    <lineage>
        <taxon>Bacteria</taxon>
        <taxon>Pseudomonadati</taxon>
        <taxon>Pseudomonadota</taxon>
        <taxon>Gammaproteobacteria</taxon>
        <taxon>Enterobacterales</taxon>
        <taxon>Enterobacteriaceae</taxon>
        <taxon>Pluralibacter</taxon>
    </lineage>
</organism>
<dbReference type="eggNOG" id="COG3706">
    <property type="taxonomic scope" value="Bacteria"/>
</dbReference>
<dbReference type="InterPro" id="IPR043128">
    <property type="entry name" value="Rev_trsase/Diguanyl_cyclase"/>
</dbReference>
<keyword evidence="4" id="KW-0342">GTP-binding</keyword>
<dbReference type="NCBIfam" id="TIGR00254">
    <property type="entry name" value="GGDEF"/>
    <property type="match status" value="1"/>
</dbReference>
<dbReference type="CDD" id="cd12915">
    <property type="entry name" value="PDC2_DGC_like"/>
    <property type="match status" value="1"/>
</dbReference>
<name>E3GA95_ENTLS</name>
<dbReference type="FunFam" id="3.30.70.270:FF:000001">
    <property type="entry name" value="Diguanylate cyclase domain protein"/>
    <property type="match status" value="1"/>
</dbReference>
<dbReference type="Gene3D" id="3.30.70.270">
    <property type="match status" value="1"/>
</dbReference>
<reference evidence="9" key="1">
    <citation type="submission" date="2010-10" db="EMBL/GenBank/DDBJ databases">
        <title>Complete sequence of Enterobacter cloacae SCF1.</title>
        <authorList>
            <consortium name="US DOE Joint Genome Institute"/>
            <person name="Lucas S."/>
            <person name="Copeland A."/>
            <person name="Lapidus A."/>
            <person name="Cheng J.-F."/>
            <person name="Bruce D."/>
            <person name="Goodwin L."/>
            <person name="Pitluck S."/>
            <person name="Davenport K."/>
            <person name="Detter J.C."/>
            <person name="Han C."/>
            <person name="Tapia R."/>
            <person name="Land M."/>
            <person name="Hauser L."/>
            <person name="Chang Y.-J."/>
            <person name="Jeffries C."/>
            <person name="Kyrpides N."/>
            <person name="Ivanova N."/>
            <person name="Mikhailova N."/>
            <person name="DeAngelis K."/>
            <person name="Arkin A.P."/>
            <person name="Chivian D."/>
            <person name="Edwards B."/>
            <person name="Woo H."/>
            <person name="Hazen T.C."/>
            <person name="Woyke T."/>
        </authorList>
    </citation>
    <scope>NUCLEOTIDE SEQUENCE [LARGE SCALE GENOMIC DNA]</scope>
    <source>
        <strain evidence="9">SCF1</strain>
    </source>
</reference>
<evidence type="ECO:0000256" key="2">
    <source>
        <dbReference type="ARBA" id="ARBA00004665"/>
    </source>
</evidence>
<feature type="transmembrane region" description="Helical" evidence="6">
    <location>
        <begin position="300"/>
        <end position="322"/>
    </location>
</feature>
<evidence type="ECO:0000256" key="3">
    <source>
        <dbReference type="ARBA" id="ARBA00012528"/>
    </source>
</evidence>
<protein>
    <recommendedName>
        <fullName evidence="3">diguanylate cyclase</fullName>
        <ecNumber evidence="3">2.7.7.65</ecNumber>
    </recommendedName>
</protein>
<evidence type="ECO:0000256" key="1">
    <source>
        <dbReference type="ARBA" id="ARBA00001946"/>
    </source>
</evidence>
<dbReference type="InterPro" id="IPR029787">
    <property type="entry name" value="Nucleotide_cyclase"/>
</dbReference>
<keyword evidence="6" id="KW-0812">Transmembrane</keyword>
<dbReference type="Proteomes" id="UP000006872">
    <property type="component" value="Chromosome"/>
</dbReference>
<feature type="domain" description="GGDEF" evidence="7">
    <location>
        <begin position="369"/>
        <end position="506"/>
    </location>
</feature>
<dbReference type="KEGG" id="esc:Entcl_1366"/>
<dbReference type="EMBL" id="CP002272">
    <property type="protein sequence ID" value="ADO47631.1"/>
    <property type="molecule type" value="Genomic_DNA"/>
</dbReference>
<keyword evidence="6" id="KW-1133">Transmembrane helix</keyword>
<dbReference type="EC" id="2.7.7.65" evidence="3"/>
<comment type="pathway">
    <text evidence="2">Purine metabolism; 3',5'-cyclic di-GMP biosynthesis.</text>
</comment>
<dbReference type="PROSITE" id="PS50887">
    <property type="entry name" value="GGDEF"/>
    <property type="match status" value="1"/>
</dbReference>
<dbReference type="GO" id="GO:0005525">
    <property type="term" value="F:GTP binding"/>
    <property type="evidence" value="ECO:0007669"/>
    <property type="project" value="UniProtKB-KW"/>
</dbReference>
<dbReference type="STRING" id="701347.Entcl_1366"/>
<dbReference type="SMART" id="SM00267">
    <property type="entry name" value="GGDEF"/>
    <property type="match status" value="1"/>
</dbReference>
<sequence>MLGEKNISFYNRLSLRAKQGLLLILVILQAMLLVGYLVYQYTYIKGEAARILRNTTLLEAENFEITQDAMRYQIRVIGNAILLNHTVTPENATSFLEEELKREWLDGVVVFNDKGDFVASCALFPLKKVFSETTLAELSFRERPLFKNLRLKEENDRLLYWQSKGTDLNMHGFVMYHAVRDLTGRFLGGVLGYFDSRSMIEMFRKLERKGFYLGAGGAMAVLDRSNRIQLTRVGAGTDQELPHFNPYLSQVMQYAADSARAHEYRSPVDGTPRMGVFLNLSNHEWVMAVGLAEHEILYGWYIQVLCSIIALVVMATTQWLLLNYMHTNFLQRQQLIQEAMYDALTGLANRRHFNERVQWACRTAQRKRQPLSVLSIDLDHFKRINDYYGHSVGDEVLRCIGQLLPGLVREGDIIARVGGEEFVVVMLSTELEEAGVVAEHIRASFANQSIDFHGRKIQFTASFGLTQIMPDELDVSDGIKVALDRADRGLYRAKREGRNRVCRVDKD</sequence>
<evidence type="ECO:0000256" key="5">
    <source>
        <dbReference type="ARBA" id="ARBA00034247"/>
    </source>
</evidence>
<dbReference type="InterPro" id="IPR050469">
    <property type="entry name" value="Diguanylate_Cyclase"/>
</dbReference>
<gene>
    <name evidence="8" type="ordered locus">Entcl_1366</name>
</gene>
<reference evidence="8 9" key="2">
    <citation type="journal article" date="2011" name="Stand. Genomic Sci.">
        <title>Complete genome sequence of 'Enterobacter lignolyticus' SCF1.</title>
        <authorList>
            <person name="Deangelis K.M."/>
            <person name="D'Haeseleer P."/>
            <person name="Chivian D."/>
            <person name="Fortney J.L."/>
            <person name="Khudyakov J."/>
            <person name="Simmons B."/>
            <person name="Woo H."/>
            <person name="Arkin A.P."/>
            <person name="Davenport K.W."/>
            <person name="Goodwin L."/>
            <person name="Chen A."/>
            <person name="Ivanova N."/>
            <person name="Kyrpides N.C."/>
            <person name="Mavromatis K."/>
            <person name="Woyke T."/>
            <person name="Hazen T.C."/>
        </authorList>
    </citation>
    <scope>NUCLEOTIDE SEQUENCE [LARGE SCALE GENOMIC DNA]</scope>
    <source>
        <strain evidence="8 9">SCF1</strain>
    </source>
</reference>
<comment type="catalytic activity">
    <reaction evidence="5">
        <text>2 GTP = 3',3'-c-di-GMP + 2 diphosphate</text>
        <dbReference type="Rhea" id="RHEA:24898"/>
        <dbReference type="ChEBI" id="CHEBI:33019"/>
        <dbReference type="ChEBI" id="CHEBI:37565"/>
        <dbReference type="ChEBI" id="CHEBI:58805"/>
        <dbReference type="EC" id="2.7.7.65"/>
    </reaction>
</comment>
<keyword evidence="4" id="KW-0547">Nucleotide-binding</keyword>
<dbReference type="Pfam" id="PF00990">
    <property type="entry name" value="GGDEF"/>
    <property type="match status" value="1"/>
</dbReference>
<proteinExistence type="predicted"/>
<accession>E3GA95</accession>
<dbReference type="HOGENOM" id="CLU_537186_0_0_6"/>